<feature type="domain" description="Transposable element P transposase-like GTP-binding insertion" evidence="3">
    <location>
        <begin position="343"/>
        <end position="466"/>
    </location>
</feature>
<dbReference type="EMBL" id="JABSTU010000005">
    <property type="protein sequence ID" value="KAH8030745.1"/>
    <property type="molecule type" value="Genomic_DNA"/>
</dbReference>
<dbReference type="Proteomes" id="UP000821866">
    <property type="component" value="Chromosome 3"/>
</dbReference>
<organism evidence="4 5">
    <name type="scientific">Rhipicephalus microplus</name>
    <name type="common">Cattle tick</name>
    <name type="synonym">Boophilus microplus</name>
    <dbReference type="NCBI Taxonomy" id="6941"/>
    <lineage>
        <taxon>Eukaryota</taxon>
        <taxon>Metazoa</taxon>
        <taxon>Ecdysozoa</taxon>
        <taxon>Arthropoda</taxon>
        <taxon>Chelicerata</taxon>
        <taxon>Arachnida</taxon>
        <taxon>Acari</taxon>
        <taxon>Parasitiformes</taxon>
        <taxon>Ixodida</taxon>
        <taxon>Ixodoidea</taxon>
        <taxon>Ixodidae</taxon>
        <taxon>Rhipicephalinae</taxon>
        <taxon>Rhipicephalus</taxon>
        <taxon>Boophilus</taxon>
    </lineage>
</organism>
<dbReference type="Pfam" id="PF21787">
    <property type="entry name" value="TNP-like_RNaseH_N"/>
    <property type="match status" value="1"/>
</dbReference>
<evidence type="ECO:0000256" key="1">
    <source>
        <dbReference type="SAM" id="MobiDB-lite"/>
    </source>
</evidence>
<protein>
    <recommendedName>
        <fullName evidence="6">Transposable element P transposase</fullName>
    </recommendedName>
</protein>
<evidence type="ECO:0008006" key="6">
    <source>
        <dbReference type="Google" id="ProtNLM"/>
    </source>
</evidence>
<dbReference type="InterPro" id="IPR048366">
    <property type="entry name" value="TNP-like_GBD"/>
</dbReference>
<proteinExistence type="predicted"/>
<keyword evidence="5" id="KW-1185">Reference proteome</keyword>
<accession>A0A9J6E933</accession>
<dbReference type="VEuPathDB" id="VectorBase:LOC119163288"/>
<evidence type="ECO:0000259" key="2">
    <source>
        <dbReference type="Pfam" id="PF21787"/>
    </source>
</evidence>
<evidence type="ECO:0000313" key="5">
    <source>
        <dbReference type="Proteomes" id="UP000821866"/>
    </source>
</evidence>
<reference evidence="4" key="2">
    <citation type="submission" date="2021-09" db="EMBL/GenBank/DDBJ databases">
        <authorList>
            <person name="Jia N."/>
            <person name="Wang J."/>
            <person name="Shi W."/>
            <person name="Du L."/>
            <person name="Sun Y."/>
            <person name="Zhan W."/>
            <person name="Jiang J."/>
            <person name="Wang Q."/>
            <person name="Zhang B."/>
            <person name="Ji P."/>
            <person name="Sakyi L.B."/>
            <person name="Cui X."/>
            <person name="Yuan T."/>
            <person name="Jiang B."/>
            <person name="Yang W."/>
            <person name="Lam T.T.-Y."/>
            <person name="Chang Q."/>
            <person name="Ding S."/>
            <person name="Wang X."/>
            <person name="Zhu J."/>
            <person name="Ruan X."/>
            <person name="Zhao L."/>
            <person name="Wei J."/>
            <person name="Que T."/>
            <person name="Du C."/>
            <person name="Cheng J."/>
            <person name="Dai P."/>
            <person name="Han X."/>
            <person name="Huang E."/>
            <person name="Gao Y."/>
            <person name="Liu J."/>
            <person name="Shao H."/>
            <person name="Ye R."/>
            <person name="Li L."/>
            <person name="Wei W."/>
            <person name="Wang X."/>
            <person name="Wang C."/>
            <person name="Huo Q."/>
            <person name="Li W."/>
            <person name="Guo W."/>
            <person name="Chen H."/>
            <person name="Chen S."/>
            <person name="Zhou L."/>
            <person name="Zhou L."/>
            <person name="Ni X."/>
            <person name="Tian J."/>
            <person name="Zhou Y."/>
            <person name="Sheng Y."/>
            <person name="Liu T."/>
            <person name="Pan Y."/>
            <person name="Xia L."/>
            <person name="Li J."/>
            <person name="Zhao F."/>
            <person name="Cao W."/>
        </authorList>
    </citation>
    <scope>NUCLEOTIDE SEQUENCE</scope>
    <source>
        <strain evidence="4">Rmic-2018</strain>
        <tissue evidence="4">Larvae</tissue>
    </source>
</reference>
<name>A0A9J6E933_RHIMP</name>
<evidence type="ECO:0000259" key="3">
    <source>
        <dbReference type="Pfam" id="PF21788"/>
    </source>
</evidence>
<comment type="caution">
    <text evidence="4">The sequence shown here is derived from an EMBL/GenBank/DDBJ whole genome shotgun (WGS) entry which is preliminary data.</text>
</comment>
<sequence length="668" mass="74826">MAKKVSLPRDKPLLKPCAIPRKFDGLPAYLTKPKQRSRTLTRRSPAKRRRELSSCARKTEVHAKAGTSGAASCEEDLVGEGPTRTSDSACQTDEFTSPIAEVKLLKCQLRATKQQLTLCQTKLAKMRVQASQHKKLEESLQKMSTRTKLIFDQCVMKANAKSRKLPDKFRKQNLKADFGFDANLFAVLNEKLAAVPERERRRVFMFYEMSVRKSLHVRESDMALLGKVNFAEHTRPGNNGKDTDRVLVFVFRSFLGGWSQTVGTFCASSAAPGSVGAKLLLQCIVHLRNSGAVVQAVTCDNCTSNRSALRSLGIHGDRKNPKTSFKHPCDPSREIYTVIDPPHIFKCIRNNLQKVGKFLVRKTRREGDVYHDHFKSLLGYEEDQAGLRAVPKLTKAHIMPNAFQKMSVRLAVQASNIMTFPCAAAAALEFYSRQDVCKELHDSKATAAFTRRMNGLFDCLNSRRPEHVQCNMNIFQTLKENQTWLNNCCDYIESLPKQRQACFLTKPTSEALRVTLLSTIALVENLLASGFRYVLVGNFGQDPLERFFGIARHVAGDGGQPTIQQFLFIYRRLSVNNLVRPPKRASVDGDGPQLLLKLQDLFNKEAAPVNHVDSLAILLDDVLLEPTESEEEALADLSPKECILDFLAGYVAKKFSEMCCTDCVESLS</sequence>
<reference evidence="4" key="1">
    <citation type="journal article" date="2020" name="Cell">
        <title>Large-Scale Comparative Analyses of Tick Genomes Elucidate Their Genetic Diversity and Vector Capacities.</title>
        <authorList>
            <consortium name="Tick Genome and Microbiome Consortium (TIGMIC)"/>
            <person name="Jia N."/>
            <person name="Wang J."/>
            <person name="Shi W."/>
            <person name="Du L."/>
            <person name="Sun Y."/>
            <person name="Zhan W."/>
            <person name="Jiang J.F."/>
            <person name="Wang Q."/>
            <person name="Zhang B."/>
            <person name="Ji P."/>
            <person name="Bell-Sakyi L."/>
            <person name="Cui X.M."/>
            <person name="Yuan T.T."/>
            <person name="Jiang B.G."/>
            <person name="Yang W.F."/>
            <person name="Lam T.T."/>
            <person name="Chang Q.C."/>
            <person name="Ding S.J."/>
            <person name="Wang X.J."/>
            <person name="Zhu J.G."/>
            <person name="Ruan X.D."/>
            <person name="Zhao L."/>
            <person name="Wei J.T."/>
            <person name="Ye R.Z."/>
            <person name="Que T.C."/>
            <person name="Du C.H."/>
            <person name="Zhou Y.H."/>
            <person name="Cheng J.X."/>
            <person name="Dai P.F."/>
            <person name="Guo W.B."/>
            <person name="Han X.H."/>
            <person name="Huang E.J."/>
            <person name="Li L.F."/>
            <person name="Wei W."/>
            <person name="Gao Y.C."/>
            <person name="Liu J.Z."/>
            <person name="Shao H.Z."/>
            <person name="Wang X."/>
            <person name="Wang C.C."/>
            <person name="Yang T.C."/>
            <person name="Huo Q.B."/>
            <person name="Li W."/>
            <person name="Chen H.Y."/>
            <person name="Chen S.E."/>
            <person name="Zhou L.G."/>
            <person name="Ni X.B."/>
            <person name="Tian J.H."/>
            <person name="Sheng Y."/>
            <person name="Liu T."/>
            <person name="Pan Y.S."/>
            <person name="Xia L.Y."/>
            <person name="Li J."/>
            <person name="Zhao F."/>
            <person name="Cao W.C."/>
        </authorList>
    </citation>
    <scope>NUCLEOTIDE SEQUENCE</scope>
    <source>
        <strain evidence="4">Rmic-2018</strain>
    </source>
</reference>
<dbReference type="AlphaFoldDB" id="A0A9J6E933"/>
<feature type="region of interest" description="Disordered" evidence="1">
    <location>
        <begin position="28"/>
        <end position="90"/>
    </location>
</feature>
<dbReference type="InterPro" id="IPR048365">
    <property type="entry name" value="TNP-like_RNaseH_N"/>
</dbReference>
<dbReference type="Pfam" id="PF21788">
    <property type="entry name" value="TNP-like_GBD"/>
    <property type="match status" value="1"/>
</dbReference>
<evidence type="ECO:0000313" key="4">
    <source>
        <dbReference type="EMBL" id="KAH8030745.1"/>
    </source>
</evidence>
<feature type="compositionally biased region" description="Basic residues" evidence="1">
    <location>
        <begin position="33"/>
        <end position="50"/>
    </location>
</feature>
<gene>
    <name evidence="4" type="ORF">HPB51_011585</name>
</gene>
<feature type="domain" description="Transposable element P transposase-like RNase H" evidence="2">
    <location>
        <begin position="178"/>
        <end position="313"/>
    </location>
</feature>